<dbReference type="Proteomes" id="UP001499841">
    <property type="component" value="Unassembled WGS sequence"/>
</dbReference>
<organism evidence="11 12">
    <name type="scientific">Georgenia daeguensis</name>
    <dbReference type="NCBI Taxonomy" id="908355"/>
    <lineage>
        <taxon>Bacteria</taxon>
        <taxon>Bacillati</taxon>
        <taxon>Actinomycetota</taxon>
        <taxon>Actinomycetes</taxon>
        <taxon>Micrococcales</taxon>
        <taxon>Bogoriellaceae</taxon>
        <taxon>Georgenia</taxon>
    </lineage>
</organism>
<keyword evidence="4 8" id="KW-0732">Signal</keyword>
<feature type="region of interest" description="Disordered" evidence="7">
    <location>
        <begin position="36"/>
        <end position="55"/>
    </location>
</feature>
<dbReference type="Gene3D" id="3.40.50.1700">
    <property type="entry name" value="Glycoside hydrolase family 3 C-terminal domain"/>
    <property type="match status" value="1"/>
</dbReference>
<dbReference type="EMBL" id="BAABBA010000005">
    <property type="protein sequence ID" value="GAA4286904.1"/>
    <property type="molecule type" value="Genomic_DNA"/>
</dbReference>
<comment type="caution">
    <text evidence="11">The sequence shown here is derived from an EMBL/GenBank/DDBJ whole genome shotgun (WGS) entry which is preliminary data.</text>
</comment>
<dbReference type="InterPro" id="IPR002772">
    <property type="entry name" value="Glyco_hydro_3_C"/>
</dbReference>
<dbReference type="InterPro" id="IPR036962">
    <property type="entry name" value="Glyco_hydro_3_N_sf"/>
</dbReference>
<dbReference type="InterPro" id="IPR036881">
    <property type="entry name" value="Glyco_hydro_3_C_sf"/>
</dbReference>
<evidence type="ECO:0000256" key="1">
    <source>
        <dbReference type="ARBA" id="ARBA00000448"/>
    </source>
</evidence>
<dbReference type="Pfam" id="PF01915">
    <property type="entry name" value="Glyco_hydro_3_C"/>
    <property type="match status" value="1"/>
</dbReference>
<keyword evidence="5 11" id="KW-0378">Hydrolase</keyword>
<dbReference type="PRINTS" id="PR00133">
    <property type="entry name" value="GLHYDRLASE3"/>
</dbReference>
<evidence type="ECO:0000313" key="11">
    <source>
        <dbReference type="EMBL" id="GAA4286904.1"/>
    </source>
</evidence>
<comment type="catalytic activity">
    <reaction evidence="1">
        <text>Hydrolysis of terminal, non-reducing beta-D-glucosyl residues with release of beta-D-glucose.</text>
        <dbReference type="EC" id="3.2.1.21"/>
    </reaction>
</comment>
<keyword evidence="6" id="KW-0326">Glycosidase</keyword>
<dbReference type="PANTHER" id="PTHR30620:SF16">
    <property type="entry name" value="LYSOSOMAL BETA GLUCOSIDASE"/>
    <property type="match status" value="1"/>
</dbReference>
<evidence type="ECO:0000256" key="8">
    <source>
        <dbReference type="SAM" id="SignalP"/>
    </source>
</evidence>
<reference evidence="12" key="1">
    <citation type="journal article" date="2019" name="Int. J. Syst. Evol. Microbiol.">
        <title>The Global Catalogue of Microorganisms (GCM) 10K type strain sequencing project: providing services to taxonomists for standard genome sequencing and annotation.</title>
        <authorList>
            <consortium name="The Broad Institute Genomics Platform"/>
            <consortium name="The Broad Institute Genome Sequencing Center for Infectious Disease"/>
            <person name="Wu L."/>
            <person name="Ma J."/>
        </authorList>
    </citation>
    <scope>NUCLEOTIDE SEQUENCE [LARGE SCALE GENOMIC DNA]</scope>
    <source>
        <strain evidence="12">JCM 17459</strain>
    </source>
</reference>
<evidence type="ECO:0000259" key="10">
    <source>
        <dbReference type="Pfam" id="PF01915"/>
    </source>
</evidence>
<protein>
    <recommendedName>
        <fullName evidence="3">beta-glucosidase</fullName>
        <ecNumber evidence="3">3.2.1.21</ecNumber>
    </recommendedName>
</protein>
<evidence type="ECO:0000256" key="5">
    <source>
        <dbReference type="ARBA" id="ARBA00022801"/>
    </source>
</evidence>
<evidence type="ECO:0000259" key="9">
    <source>
        <dbReference type="Pfam" id="PF00933"/>
    </source>
</evidence>
<gene>
    <name evidence="11" type="ORF">GCM10022262_12630</name>
</gene>
<accession>A0ABP8ESH2</accession>
<feature type="domain" description="Glycoside hydrolase family 3 N-terminal" evidence="9">
    <location>
        <begin position="153"/>
        <end position="461"/>
    </location>
</feature>
<dbReference type="SUPFAM" id="SSF51445">
    <property type="entry name" value="(Trans)glycosidases"/>
    <property type="match status" value="1"/>
</dbReference>
<dbReference type="SUPFAM" id="SSF52279">
    <property type="entry name" value="Beta-D-glucan exohydrolase, C-terminal domain"/>
    <property type="match status" value="1"/>
</dbReference>
<evidence type="ECO:0000256" key="6">
    <source>
        <dbReference type="ARBA" id="ARBA00023295"/>
    </source>
</evidence>
<name>A0ABP8ESH2_9MICO</name>
<feature type="signal peptide" evidence="8">
    <location>
        <begin position="1"/>
        <end position="32"/>
    </location>
</feature>
<dbReference type="RefSeq" id="WP_345038937.1">
    <property type="nucleotide sequence ID" value="NZ_BAABBA010000005.1"/>
</dbReference>
<dbReference type="InterPro" id="IPR017853">
    <property type="entry name" value="GH"/>
</dbReference>
<evidence type="ECO:0000313" key="12">
    <source>
        <dbReference type="Proteomes" id="UP001499841"/>
    </source>
</evidence>
<dbReference type="InterPro" id="IPR001764">
    <property type="entry name" value="Glyco_hydro_3_N"/>
</dbReference>
<evidence type="ECO:0000256" key="2">
    <source>
        <dbReference type="ARBA" id="ARBA00005336"/>
    </source>
</evidence>
<dbReference type="EC" id="3.2.1.21" evidence="3"/>
<comment type="similarity">
    <text evidence="2">Belongs to the glycosyl hydrolase 3 family.</text>
</comment>
<dbReference type="InterPro" id="IPR051915">
    <property type="entry name" value="Cellulose_Degrad_GH3"/>
</dbReference>
<sequence>MGKHRTRANGRAAAAAAVAIPLSLALAGGALAATPDHSGAGGNPPAHSNAGGKNAPEVEARVKPVLKKGQREFRDLNANGQVDTYEDWRESPSERAADLVSRMTLEEKAGLMHITSERRGAPAGTVVDDPYAPTVGYVEDRNIRYLVIRDNPTAAQLADRANDYQELAEASRLGIPVVFTSNPRNHVNPDQQFGISEATGQFSLWPGSLGLAASHDPEVVRGFAEIAREEWRAAGIHKIYGYQIETATEPRWNRVSGTFGESPELNADIARELVLGFQGEELGRDSVAQTIKHFPGDGAVLRGLDPHNEQGQWAIYPTEGSLYDYQLPPFQAAIDAGASSVMSYYNVPNNELSADQLPKHLWYSEDQQFEEVAGAYNKAIIDGLLKGELGFTGYVNSDSGILTTTAWGEAIQAMTLEQRYAKAVDAGIALFSDYNDPTGLINAVNQGLLAESDLDPHVQSLLEEIFTLGLFEDPYVDPARAQEIADSAESQAVADEAHRKSVTLLRNDAGQLPLDDDALAGTRLYVEVFTRTNAANQTAALKNVIRAADPSVQIVDTPEEATDALVLVRPNSYELPDGSAKSVELDANTGVNVDRIKKIEATVPTILAVNAVLPWVIEEIEPGAASVIATFDVKTEALWGAVRGEFNPTGQLPVTLPADQAAVEANASDVPGYAETFDYAYTNAAGDTYEFGFGLSYEE</sequence>
<keyword evidence="12" id="KW-1185">Reference proteome</keyword>
<evidence type="ECO:0000256" key="7">
    <source>
        <dbReference type="SAM" id="MobiDB-lite"/>
    </source>
</evidence>
<dbReference type="PANTHER" id="PTHR30620">
    <property type="entry name" value="PERIPLASMIC BETA-GLUCOSIDASE-RELATED"/>
    <property type="match status" value="1"/>
</dbReference>
<evidence type="ECO:0000256" key="4">
    <source>
        <dbReference type="ARBA" id="ARBA00022729"/>
    </source>
</evidence>
<feature type="domain" description="Glycoside hydrolase family 3 C-terminal" evidence="10">
    <location>
        <begin position="502"/>
        <end position="697"/>
    </location>
</feature>
<dbReference type="GO" id="GO:0016787">
    <property type="term" value="F:hydrolase activity"/>
    <property type="evidence" value="ECO:0007669"/>
    <property type="project" value="UniProtKB-KW"/>
</dbReference>
<proteinExistence type="inferred from homology"/>
<dbReference type="Gene3D" id="3.20.20.300">
    <property type="entry name" value="Glycoside hydrolase, family 3, N-terminal domain"/>
    <property type="match status" value="1"/>
</dbReference>
<dbReference type="Pfam" id="PF00933">
    <property type="entry name" value="Glyco_hydro_3"/>
    <property type="match status" value="1"/>
</dbReference>
<feature type="chain" id="PRO_5046143724" description="beta-glucosidase" evidence="8">
    <location>
        <begin position="33"/>
        <end position="699"/>
    </location>
</feature>
<evidence type="ECO:0000256" key="3">
    <source>
        <dbReference type="ARBA" id="ARBA00012744"/>
    </source>
</evidence>